<keyword evidence="3" id="KW-1185">Reference proteome</keyword>
<dbReference type="EMBL" id="WNWW01000426">
    <property type="protein sequence ID" value="KAF3425038.1"/>
    <property type="molecule type" value="Genomic_DNA"/>
</dbReference>
<gene>
    <name evidence="2" type="ORF">E2986_13277</name>
</gene>
<evidence type="ECO:0000256" key="1">
    <source>
        <dbReference type="SAM" id="MobiDB-lite"/>
    </source>
</evidence>
<proteinExistence type="predicted"/>
<comment type="caution">
    <text evidence="2">The sequence shown here is derived from an EMBL/GenBank/DDBJ whole genome shotgun (WGS) entry which is preliminary data.</text>
</comment>
<protein>
    <submittedName>
        <fullName evidence="2">Uncharacterized protein</fullName>
    </submittedName>
</protein>
<dbReference type="AlphaFoldDB" id="A0A833W9D1"/>
<dbReference type="Proteomes" id="UP000655588">
    <property type="component" value="Unassembled WGS sequence"/>
</dbReference>
<sequence length="59" mass="6792">MFPKVSDSLTNSEQPRQDSIDAREIYETEVENHLQPGLCNTAKKWNDWKATNLVNTTLI</sequence>
<evidence type="ECO:0000313" key="3">
    <source>
        <dbReference type="Proteomes" id="UP000655588"/>
    </source>
</evidence>
<reference evidence="2" key="1">
    <citation type="submission" date="2019-11" db="EMBL/GenBank/DDBJ databases">
        <title>The nuclear and mitochondrial genomes of Frieseomelitta varia - a highly eusocial stingless bee (Meliponini) with a permanently sterile worker caste.</title>
        <authorList>
            <person name="Freitas F.C.P."/>
            <person name="Lourenco A.P."/>
            <person name="Nunes F.M.F."/>
            <person name="Paschoal A.R."/>
            <person name="Abreu F.C.P."/>
            <person name="Barbin F.O."/>
            <person name="Bataglia L."/>
            <person name="Cardoso-Junior C.A.M."/>
            <person name="Cervoni M.S."/>
            <person name="Silva S.R."/>
            <person name="Dalarmi F."/>
            <person name="Del Lama M.A."/>
            <person name="Depintor T.S."/>
            <person name="Ferreira K.M."/>
            <person name="Goria P.S."/>
            <person name="Jaskot M.C."/>
            <person name="Lago D.C."/>
            <person name="Luna-Lucena D."/>
            <person name="Moda L.M."/>
            <person name="Nascimento L."/>
            <person name="Pedrino M."/>
            <person name="Rabico F.O."/>
            <person name="Sanches F.C."/>
            <person name="Santos D.E."/>
            <person name="Santos C.G."/>
            <person name="Vieira J."/>
            <person name="Lopes T.F."/>
            <person name="Barchuk A.R."/>
            <person name="Hartfelder K."/>
            <person name="Simoes Z.L.P."/>
            <person name="Bitondi M.M.G."/>
            <person name="Pinheiro D.G."/>
        </authorList>
    </citation>
    <scope>NUCLEOTIDE SEQUENCE</scope>
    <source>
        <strain evidence="2">USP_RPSP 00005682</strain>
        <tissue evidence="2">Whole individual</tissue>
    </source>
</reference>
<accession>A0A833W9D1</accession>
<evidence type="ECO:0000313" key="2">
    <source>
        <dbReference type="EMBL" id="KAF3425038.1"/>
    </source>
</evidence>
<feature type="region of interest" description="Disordered" evidence="1">
    <location>
        <begin position="1"/>
        <end position="21"/>
    </location>
</feature>
<organism evidence="2 3">
    <name type="scientific">Frieseomelitta varia</name>
    <dbReference type="NCBI Taxonomy" id="561572"/>
    <lineage>
        <taxon>Eukaryota</taxon>
        <taxon>Metazoa</taxon>
        <taxon>Ecdysozoa</taxon>
        <taxon>Arthropoda</taxon>
        <taxon>Hexapoda</taxon>
        <taxon>Insecta</taxon>
        <taxon>Pterygota</taxon>
        <taxon>Neoptera</taxon>
        <taxon>Endopterygota</taxon>
        <taxon>Hymenoptera</taxon>
        <taxon>Apocrita</taxon>
        <taxon>Aculeata</taxon>
        <taxon>Apoidea</taxon>
        <taxon>Anthophila</taxon>
        <taxon>Apidae</taxon>
        <taxon>Frieseomelitta</taxon>
    </lineage>
</organism>
<name>A0A833W9D1_9HYME</name>